<evidence type="ECO:0000313" key="2">
    <source>
        <dbReference type="Proteomes" id="UP000679992"/>
    </source>
</evidence>
<dbReference type="Proteomes" id="UP000679992">
    <property type="component" value="Unassembled WGS sequence"/>
</dbReference>
<keyword evidence="2" id="KW-1185">Reference proteome</keyword>
<name>A0ABQ4MB25_9BACL</name>
<dbReference type="Pfam" id="PF26325">
    <property type="entry name" value="YhjD"/>
    <property type="match status" value="1"/>
</dbReference>
<dbReference type="EMBL" id="BOSL01000006">
    <property type="protein sequence ID" value="GIP53191.1"/>
    <property type="molecule type" value="Genomic_DNA"/>
</dbReference>
<proteinExistence type="predicted"/>
<protein>
    <submittedName>
        <fullName evidence="1">Uncharacterized protein</fullName>
    </submittedName>
</protein>
<comment type="caution">
    <text evidence="1">The sequence shown here is derived from an EMBL/GenBank/DDBJ whole genome shotgun (WGS) entry which is preliminary data.</text>
</comment>
<reference evidence="1 2" key="1">
    <citation type="submission" date="2021-03" db="EMBL/GenBank/DDBJ databases">
        <title>Antimicrobial resistance genes in bacteria isolated from Japanese honey, and their potential for conferring macrolide and lincosamide resistance in the American foulbrood pathogen Paenibacillus larvae.</title>
        <authorList>
            <person name="Okamoto M."/>
            <person name="Kumagai M."/>
            <person name="Kanamori H."/>
            <person name="Takamatsu D."/>
        </authorList>
    </citation>
    <scope>NUCLEOTIDE SEQUENCE [LARGE SCALE GENOMIC DNA]</scope>
    <source>
        <strain evidence="1 2">J42TS3</strain>
    </source>
</reference>
<organism evidence="1 2">
    <name type="scientific">Paenibacillus vini</name>
    <dbReference type="NCBI Taxonomy" id="1476024"/>
    <lineage>
        <taxon>Bacteria</taxon>
        <taxon>Bacillati</taxon>
        <taxon>Bacillota</taxon>
        <taxon>Bacilli</taxon>
        <taxon>Bacillales</taxon>
        <taxon>Paenibacillaceae</taxon>
        <taxon>Paenibacillus</taxon>
    </lineage>
</organism>
<accession>A0ABQ4MB25</accession>
<evidence type="ECO:0000313" key="1">
    <source>
        <dbReference type="EMBL" id="GIP53191.1"/>
    </source>
</evidence>
<sequence length="126" mass="14429">MKVPGITDEELVLIRSVILLLITRRILQRDARVLKECSALRNPELYTDMIHIAEQRACLIQEEIGAELQQLGITLIGLHQDDQGVEAEYLCREYRGHMKISWQALQRETSFRIRAYLGSAGVPLPM</sequence>
<dbReference type="RefSeq" id="WP_213654811.1">
    <property type="nucleotide sequence ID" value="NZ_BOSL01000006.1"/>
</dbReference>
<gene>
    <name evidence="1" type="ORF">J42TS3_22260</name>
</gene>
<dbReference type="InterPro" id="IPR058600">
    <property type="entry name" value="YhjD-like"/>
</dbReference>